<gene>
    <name evidence="1" type="primary">cas6e</name>
    <name evidence="1" type="ORF">ACFPQ6_00710</name>
</gene>
<dbReference type="InterPro" id="IPR010179">
    <property type="entry name" value="CRISPR-assoc_prot_Cse3"/>
</dbReference>
<evidence type="ECO:0000313" key="1">
    <source>
        <dbReference type="EMBL" id="MFC5846818.1"/>
    </source>
</evidence>
<reference evidence="2" key="1">
    <citation type="journal article" date="2019" name="Int. J. Syst. Evol. Microbiol.">
        <title>The Global Catalogue of Microorganisms (GCM) 10K type strain sequencing project: providing services to taxonomists for standard genome sequencing and annotation.</title>
        <authorList>
            <consortium name="The Broad Institute Genomics Platform"/>
            <consortium name="The Broad Institute Genome Sequencing Center for Infectious Disease"/>
            <person name="Wu L."/>
            <person name="Ma J."/>
        </authorList>
    </citation>
    <scope>NUCLEOTIDE SEQUENCE [LARGE SCALE GENOMIC DNA]</scope>
    <source>
        <strain evidence="2">CGMCC 1.15053</strain>
    </source>
</reference>
<organism evidence="1 2">
    <name type="scientific">Deinococcus petrolearius</name>
    <dbReference type="NCBI Taxonomy" id="1751295"/>
    <lineage>
        <taxon>Bacteria</taxon>
        <taxon>Thermotogati</taxon>
        <taxon>Deinococcota</taxon>
        <taxon>Deinococci</taxon>
        <taxon>Deinococcales</taxon>
        <taxon>Deinococcaceae</taxon>
        <taxon>Deinococcus</taxon>
    </lineage>
</organism>
<accession>A0ABW1DDJ1</accession>
<dbReference type="Proteomes" id="UP001595979">
    <property type="component" value="Unassembled WGS sequence"/>
</dbReference>
<dbReference type="RefSeq" id="WP_380045268.1">
    <property type="nucleotide sequence ID" value="NZ_JBHSOH010000002.1"/>
</dbReference>
<proteinExistence type="predicted"/>
<dbReference type="Gene3D" id="3.30.70.1210">
    <property type="entry name" value="Crispr-associated protein, domain 2"/>
    <property type="match status" value="1"/>
</dbReference>
<dbReference type="SMART" id="SM01101">
    <property type="entry name" value="CRISPR_assoc"/>
    <property type="match status" value="1"/>
</dbReference>
<dbReference type="CDD" id="cd09727">
    <property type="entry name" value="Cas6_I-E"/>
    <property type="match status" value="1"/>
</dbReference>
<dbReference type="Gene3D" id="3.30.70.1200">
    <property type="entry name" value="Crispr-associated protein, domain 1"/>
    <property type="match status" value="1"/>
</dbReference>
<evidence type="ECO:0000313" key="2">
    <source>
        <dbReference type="Proteomes" id="UP001595979"/>
    </source>
</evidence>
<dbReference type="SUPFAM" id="SSF117987">
    <property type="entry name" value="CRISPR-associated protein"/>
    <property type="match status" value="2"/>
</dbReference>
<sequence length="226" mass="24543">MTTPAVTSAPLHLSRLFPDPRHRHTARDLGSPYALHQTLRWAFPGAGQPEAPLPPGERLLWRREVTADPETGEAAPTLLVQSVTPPDWGALNARDPGYLSGWEVRTLDLDGALRPGRALHFRLHANVTVRRADERGRSARHGLYRPEEQLAWLDRQGERAGFGVLGADIAGAERVRMRKGQQVITLHTVTFEGALQVQDPAALALAVRGGLGHAKSLGCGLLSLAP</sequence>
<name>A0ABW1DDJ1_9DEIO</name>
<protein>
    <submittedName>
        <fullName evidence="1">Type I-E CRISPR-associated protein Cas6/Cse3/CasE</fullName>
    </submittedName>
</protein>
<dbReference type="EMBL" id="JBHSOH010000002">
    <property type="protein sequence ID" value="MFC5846818.1"/>
    <property type="molecule type" value="Genomic_DNA"/>
</dbReference>
<comment type="caution">
    <text evidence="1">The sequence shown here is derived from an EMBL/GenBank/DDBJ whole genome shotgun (WGS) entry which is preliminary data.</text>
</comment>
<dbReference type="NCBIfam" id="TIGR01907">
    <property type="entry name" value="casE_Cse3"/>
    <property type="match status" value="1"/>
</dbReference>
<keyword evidence="2" id="KW-1185">Reference proteome</keyword>
<dbReference type="Pfam" id="PF08798">
    <property type="entry name" value="CRISPR_assoc"/>
    <property type="match status" value="1"/>
</dbReference>